<dbReference type="SMART" id="SM00091">
    <property type="entry name" value="PAS"/>
    <property type="match status" value="2"/>
</dbReference>
<dbReference type="FunFam" id="3.30.70.270:FF:000001">
    <property type="entry name" value="Diguanylate cyclase domain protein"/>
    <property type="match status" value="1"/>
</dbReference>
<dbReference type="SMART" id="SM00086">
    <property type="entry name" value="PAC"/>
    <property type="match status" value="2"/>
</dbReference>
<dbReference type="InterPro" id="IPR001633">
    <property type="entry name" value="EAL_dom"/>
</dbReference>
<comment type="caution">
    <text evidence="5">The sequence shown here is derived from an EMBL/GenBank/DDBJ whole genome shotgun (WGS) entry which is preliminary data.</text>
</comment>
<dbReference type="CDD" id="cd00130">
    <property type="entry name" value="PAS"/>
    <property type="match status" value="2"/>
</dbReference>
<dbReference type="InterPro" id="IPR035965">
    <property type="entry name" value="PAS-like_dom_sf"/>
</dbReference>
<dbReference type="InterPro" id="IPR000160">
    <property type="entry name" value="GGDEF_dom"/>
</dbReference>
<dbReference type="Gene3D" id="3.30.450.20">
    <property type="entry name" value="PAS domain"/>
    <property type="match status" value="2"/>
</dbReference>
<evidence type="ECO:0000259" key="1">
    <source>
        <dbReference type="PROSITE" id="PS50112"/>
    </source>
</evidence>
<dbReference type="InterPro" id="IPR029787">
    <property type="entry name" value="Nucleotide_cyclase"/>
</dbReference>
<proteinExistence type="predicted"/>
<dbReference type="Pfam" id="PF00990">
    <property type="entry name" value="GGDEF"/>
    <property type="match status" value="1"/>
</dbReference>
<dbReference type="InterPro" id="IPR000014">
    <property type="entry name" value="PAS"/>
</dbReference>
<dbReference type="InterPro" id="IPR012226">
    <property type="entry name" value="Diguanyl_cyclase/Pdiesterase"/>
</dbReference>
<feature type="domain" description="PAC" evidence="2">
    <location>
        <begin position="223"/>
        <end position="274"/>
    </location>
</feature>
<evidence type="ECO:0000259" key="2">
    <source>
        <dbReference type="PROSITE" id="PS50113"/>
    </source>
</evidence>
<dbReference type="PROSITE" id="PS50112">
    <property type="entry name" value="PAS"/>
    <property type="match status" value="2"/>
</dbReference>
<dbReference type="Pfam" id="PF00563">
    <property type="entry name" value="EAL"/>
    <property type="match status" value="1"/>
</dbReference>
<dbReference type="PROSITE" id="PS50883">
    <property type="entry name" value="EAL"/>
    <property type="match status" value="1"/>
</dbReference>
<gene>
    <name evidence="5" type="ORF">A8F95_10550</name>
</gene>
<dbReference type="InterPro" id="IPR043128">
    <property type="entry name" value="Rev_trsase/Diguanyl_cyclase"/>
</dbReference>
<dbReference type="InterPro" id="IPR035919">
    <property type="entry name" value="EAL_sf"/>
</dbReference>
<name>A0A1B9AMH5_9BACI</name>
<dbReference type="PANTHER" id="PTHR44757">
    <property type="entry name" value="DIGUANYLATE CYCLASE DGCP"/>
    <property type="match status" value="1"/>
</dbReference>
<dbReference type="InterPro" id="IPR013767">
    <property type="entry name" value="PAS_fold"/>
</dbReference>
<dbReference type="SUPFAM" id="SSF141868">
    <property type="entry name" value="EAL domain-like"/>
    <property type="match status" value="1"/>
</dbReference>
<dbReference type="PROSITE" id="PS50113">
    <property type="entry name" value="PAC"/>
    <property type="match status" value="2"/>
</dbReference>
<sequence length="708" mass="81662">MPKYSLLNNPDNRESEQFEVVLKELTDVKYALDQSAIVAITDQQGKILYVNEQFSKISKYSEEELLGQDHRILNSDYHPSSFFKEMWATIGTGRIWRGEVRNRAKDGSFYWVDTTIVPFLNENGKPYQYVSIRNDISSRKQIEEELRGSEEKYRLITEHSSDLVAVIDKQGGFRYVSPSHASLLGYDLDVLASGQLCQFVHEGDSKKVLAKLDKLAAKKKISAQLEFRIRTIRNEYKYMETKISPIFKNGEIESFVLAMRDVTERKESEQMVYHLAYHDTLTDLPNRRLFMQQLRKEIERAKKTSSQFAVMFLDLDRFKFVNDSWGHETGDFILTEAARLIKKSVRTTDLIARLGGDEFTILLRDVQNAEELERLAKRIQSNFQKPLKVAEQQYTLSCSVGIARFPEHGEQPDELLNKADSALYFVKERGRNGYALFKTEMEEKSLERILLENEMRKAIELEQFHIDYQPKMDITNNEVIGMEALVRWHHPELGRIPPNKFIPLAEETGLILPLGEWVLRHGCKQNKEWQRKGYKPLRISINMSVRQLAHPNIVEKIQEILTETELDPELLELEVTESVFADFDHAADTLQQLRDSGIHISIDDFGTGYSSFSYIKYLPVDTLKIDASFIRDIHHNEESQAIVQAVLTLARTLGMNVIAEGVESKEQLAILHEDGCNQGQGFLFSKPLSGQDFETYLIEAHKKQESND</sequence>
<dbReference type="GO" id="GO:0006355">
    <property type="term" value="P:regulation of DNA-templated transcription"/>
    <property type="evidence" value="ECO:0007669"/>
    <property type="project" value="InterPro"/>
</dbReference>
<dbReference type="AlphaFoldDB" id="A0A1B9AMH5"/>
<dbReference type="Pfam" id="PF13426">
    <property type="entry name" value="PAS_9"/>
    <property type="match status" value="1"/>
</dbReference>
<feature type="domain" description="GGDEF" evidence="4">
    <location>
        <begin position="306"/>
        <end position="439"/>
    </location>
</feature>
<dbReference type="PANTHER" id="PTHR44757:SF2">
    <property type="entry name" value="BIOFILM ARCHITECTURE MAINTENANCE PROTEIN MBAA"/>
    <property type="match status" value="1"/>
</dbReference>
<dbReference type="SUPFAM" id="SSF55073">
    <property type="entry name" value="Nucleotide cyclase"/>
    <property type="match status" value="1"/>
</dbReference>
<feature type="domain" description="PAS" evidence="1">
    <location>
        <begin position="38"/>
        <end position="81"/>
    </location>
</feature>
<dbReference type="FunFam" id="3.20.20.450:FF:000001">
    <property type="entry name" value="Cyclic di-GMP phosphodiesterase yahA"/>
    <property type="match status" value="1"/>
</dbReference>
<dbReference type="EMBL" id="MAYT01000027">
    <property type="protein sequence ID" value="OCA85117.1"/>
    <property type="molecule type" value="Genomic_DNA"/>
</dbReference>
<dbReference type="PIRSF" id="PIRSF005925">
    <property type="entry name" value="Dos"/>
    <property type="match status" value="1"/>
</dbReference>
<evidence type="ECO:0000313" key="5">
    <source>
        <dbReference type="EMBL" id="OCA85117.1"/>
    </source>
</evidence>
<evidence type="ECO:0000259" key="4">
    <source>
        <dbReference type="PROSITE" id="PS50887"/>
    </source>
</evidence>
<accession>A0A1B9AMH5</accession>
<keyword evidence="6" id="KW-1185">Reference proteome</keyword>
<dbReference type="Pfam" id="PF00989">
    <property type="entry name" value="PAS"/>
    <property type="match status" value="1"/>
</dbReference>
<dbReference type="InterPro" id="IPR000700">
    <property type="entry name" value="PAS-assoc_C"/>
</dbReference>
<dbReference type="Gene3D" id="3.20.20.450">
    <property type="entry name" value="EAL domain"/>
    <property type="match status" value="1"/>
</dbReference>
<dbReference type="SMART" id="SM00267">
    <property type="entry name" value="GGDEF"/>
    <property type="match status" value="1"/>
</dbReference>
<dbReference type="InterPro" id="IPR052155">
    <property type="entry name" value="Biofilm_reg_signaling"/>
</dbReference>
<reference evidence="6" key="1">
    <citation type="submission" date="2016-05" db="EMBL/GenBank/DDBJ databases">
        <authorList>
            <person name="Liu B."/>
            <person name="Wang J."/>
            <person name="Zhu Y."/>
            <person name="Liu G."/>
            <person name="Chen Q."/>
            <person name="Chen Z."/>
            <person name="Lan J."/>
            <person name="Che J."/>
            <person name="Ge C."/>
            <person name="Shi H."/>
            <person name="Pan Z."/>
            <person name="Liu X."/>
        </authorList>
    </citation>
    <scope>NUCLEOTIDE SEQUENCE [LARGE SCALE GENOMIC DNA]</scope>
    <source>
        <strain evidence="6">FJAT-27215</strain>
    </source>
</reference>
<dbReference type="CDD" id="cd01949">
    <property type="entry name" value="GGDEF"/>
    <property type="match status" value="1"/>
</dbReference>
<feature type="domain" description="PAC" evidence="2">
    <location>
        <begin position="96"/>
        <end position="148"/>
    </location>
</feature>
<protein>
    <submittedName>
        <fullName evidence="5">PAS domain S-box protein</fullName>
    </submittedName>
</protein>
<dbReference type="NCBIfam" id="TIGR00229">
    <property type="entry name" value="sensory_box"/>
    <property type="match status" value="2"/>
</dbReference>
<organism evidence="5 6">
    <name type="scientific">Pseudobacillus wudalianchiensis</name>
    <dbReference type="NCBI Taxonomy" id="1743143"/>
    <lineage>
        <taxon>Bacteria</taxon>
        <taxon>Bacillati</taxon>
        <taxon>Bacillota</taxon>
        <taxon>Bacilli</taxon>
        <taxon>Bacillales</taxon>
        <taxon>Bacillaceae</taxon>
        <taxon>Pseudobacillus</taxon>
    </lineage>
</organism>
<dbReference type="NCBIfam" id="TIGR00254">
    <property type="entry name" value="GGDEF"/>
    <property type="match status" value="1"/>
</dbReference>
<evidence type="ECO:0000259" key="3">
    <source>
        <dbReference type="PROSITE" id="PS50883"/>
    </source>
</evidence>
<evidence type="ECO:0000313" key="6">
    <source>
        <dbReference type="Proteomes" id="UP000092578"/>
    </source>
</evidence>
<feature type="domain" description="PAS" evidence="1">
    <location>
        <begin position="149"/>
        <end position="219"/>
    </location>
</feature>
<dbReference type="PROSITE" id="PS50887">
    <property type="entry name" value="GGDEF"/>
    <property type="match status" value="1"/>
</dbReference>
<dbReference type="SMART" id="SM00052">
    <property type="entry name" value="EAL"/>
    <property type="match status" value="1"/>
</dbReference>
<dbReference type="SUPFAM" id="SSF55785">
    <property type="entry name" value="PYP-like sensor domain (PAS domain)"/>
    <property type="match status" value="2"/>
</dbReference>
<feature type="domain" description="EAL" evidence="3">
    <location>
        <begin position="448"/>
        <end position="701"/>
    </location>
</feature>
<dbReference type="CDD" id="cd01948">
    <property type="entry name" value="EAL"/>
    <property type="match status" value="1"/>
</dbReference>
<dbReference type="InterPro" id="IPR001610">
    <property type="entry name" value="PAC"/>
</dbReference>
<dbReference type="Gene3D" id="3.30.70.270">
    <property type="match status" value="1"/>
</dbReference>
<dbReference type="Proteomes" id="UP000092578">
    <property type="component" value="Unassembled WGS sequence"/>
</dbReference>